<evidence type="ECO:0000256" key="1">
    <source>
        <dbReference type="ARBA" id="ARBA00009981"/>
    </source>
</evidence>
<comment type="caution">
    <text evidence="3">The sequence shown here is derived from an EMBL/GenBank/DDBJ whole genome shotgun (WGS) entry which is preliminary data.</text>
</comment>
<dbReference type="PANTHER" id="PTHR33713:SF1">
    <property type="entry name" value="CYTOPLASMIC PROTEIN"/>
    <property type="match status" value="1"/>
</dbReference>
<evidence type="ECO:0000313" key="4">
    <source>
        <dbReference type="Proteomes" id="UP000293433"/>
    </source>
</evidence>
<accession>A0A4Q7LWG9</accession>
<dbReference type="Pfam" id="PF02604">
    <property type="entry name" value="PhdYeFM_antitox"/>
    <property type="match status" value="1"/>
</dbReference>
<dbReference type="InterPro" id="IPR006442">
    <property type="entry name" value="Antitoxin_Phd/YefM"/>
</dbReference>
<keyword evidence="4" id="KW-1185">Reference proteome</keyword>
<name>A0A4Q7LWG9_9BURK</name>
<evidence type="ECO:0000256" key="2">
    <source>
        <dbReference type="RuleBase" id="RU362080"/>
    </source>
</evidence>
<dbReference type="InterPro" id="IPR036165">
    <property type="entry name" value="YefM-like_sf"/>
</dbReference>
<dbReference type="InterPro" id="IPR051405">
    <property type="entry name" value="phD/YefM_antitoxin"/>
</dbReference>
<dbReference type="Proteomes" id="UP000293433">
    <property type="component" value="Unassembled WGS sequence"/>
</dbReference>
<proteinExistence type="inferred from homology"/>
<evidence type="ECO:0000313" key="3">
    <source>
        <dbReference type="EMBL" id="RZS58109.1"/>
    </source>
</evidence>
<comment type="similarity">
    <text evidence="1 2">Belongs to the phD/YefM antitoxin family.</text>
</comment>
<sequence length="84" mass="9040">MSRAIMASSTASISDFRRNPSAILAAGEGCPVAILRRNVPVFYCVPAPAYDALMDRLENFELDELASTRLAAGEVPEAVDLQNL</sequence>
<gene>
    <name evidence="3" type="ORF">EV685_0388</name>
</gene>
<dbReference type="RefSeq" id="WP_130480293.1">
    <property type="nucleotide sequence ID" value="NZ_SGWV01000007.1"/>
</dbReference>
<dbReference type="PANTHER" id="PTHR33713">
    <property type="entry name" value="ANTITOXIN YAFN-RELATED"/>
    <property type="match status" value="1"/>
</dbReference>
<reference evidence="3 4" key="1">
    <citation type="submission" date="2019-02" db="EMBL/GenBank/DDBJ databases">
        <title>Genomic Encyclopedia of Type Strains, Phase IV (KMG-IV): sequencing the most valuable type-strain genomes for metagenomic binning, comparative biology and taxonomic classification.</title>
        <authorList>
            <person name="Goeker M."/>
        </authorList>
    </citation>
    <scope>NUCLEOTIDE SEQUENCE [LARGE SCALE GENOMIC DNA]</scope>
    <source>
        <strain evidence="3 4">DSM 10617</strain>
    </source>
</reference>
<dbReference type="SUPFAM" id="SSF143120">
    <property type="entry name" value="YefM-like"/>
    <property type="match status" value="1"/>
</dbReference>
<organism evidence="3 4">
    <name type="scientific">Sphaerotilus mobilis</name>
    <dbReference type="NCBI Taxonomy" id="47994"/>
    <lineage>
        <taxon>Bacteria</taxon>
        <taxon>Pseudomonadati</taxon>
        <taxon>Pseudomonadota</taxon>
        <taxon>Betaproteobacteria</taxon>
        <taxon>Burkholderiales</taxon>
        <taxon>Sphaerotilaceae</taxon>
        <taxon>Sphaerotilus</taxon>
    </lineage>
</organism>
<protein>
    <recommendedName>
        <fullName evidence="2">Antitoxin</fullName>
    </recommendedName>
</protein>
<dbReference type="EMBL" id="SGWV01000007">
    <property type="protein sequence ID" value="RZS58109.1"/>
    <property type="molecule type" value="Genomic_DNA"/>
</dbReference>
<dbReference type="AlphaFoldDB" id="A0A4Q7LWG9"/>
<comment type="function">
    <text evidence="2">Antitoxin component of a type II toxin-antitoxin (TA) system.</text>
</comment>
<dbReference type="OrthoDB" id="5297687at2"/>